<dbReference type="RefSeq" id="WP_161099629.1">
    <property type="nucleotide sequence ID" value="NZ_WWCW01000149.1"/>
</dbReference>
<protein>
    <submittedName>
        <fullName evidence="1">Uncharacterized protein</fullName>
    </submittedName>
</protein>
<sequence>MASIVFSAYAGVFDFKRVDPETGEEGVFVEDAAILRTLDGLAYDEEAFSDYLLDGENAGELEDAGISGGSLAFNFDSASGRLIGRTEYQLERALNPAQIALLKDYTIGQWSDGIGSNFFQERMRHGLAPQLLVMDESAVQVEQRAH</sequence>
<dbReference type="EMBL" id="WWCW01000149">
    <property type="protein sequence ID" value="MYM90915.1"/>
    <property type="molecule type" value="Genomic_DNA"/>
</dbReference>
<dbReference type="AlphaFoldDB" id="A0A845GBZ9"/>
<organism evidence="1 2">
    <name type="scientific">Duganella vulcania</name>
    <dbReference type="NCBI Taxonomy" id="2692166"/>
    <lineage>
        <taxon>Bacteria</taxon>
        <taxon>Pseudomonadati</taxon>
        <taxon>Pseudomonadota</taxon>
        <taxon>Betaproteobacteria</taxon>
        <taxon>Burkholderiales</taxon>
        <taxon>Oxalobacteraceae</taxon>
        <taxon>Telluria group</taxon>
        <taxon>Duganella</taxon>
    </lineage>
</organism>
<reference evidence="1 2" key="1">
    <citation type="submission" date="2020-01" db="EMBL/GenBank/DDBJ databases">
        <title>Novel species isolated from a subtropical stream in China.</title>
        <authorList>
            <person name="Lu H."/>
        </authorList>
    </citation>
    <scope>NUCLEOTIDE SEQUENCE [LARGE SCALE GENOMIC DNA]</scope>
    <source>
        <strain evidence="1 2">FT82W</strain>
    </source>
</reference>
<comment type="caution">
    <text evidence="1">The sequence shown here is derived from an EMBL/GenBank/DDBJ whole genome shotgun (WGS) entry which is preliminary data.</text>
</comment>
<proteinExistence type="predicted"/>
<name>A0A845GBZ9_9BURK</name>
<accession>A0A845GBZ9</accession>
<evidence type="ECO:0000313" key="1">
    <source>
        <dbReference type="EMBL" id="MYM90915.1"/>
    </source>
</evidence>
<dbReference type="Proteomes" id="UP000470302">
    <property type="component" value="Unassembled WGS sequence"/>
</dbReference>
<gene>
    <name evidence="1" type="ORF">GTP91_27540</name>
</gene>
<evidence type="ECO:0000313" key="2">
    <source>
        <dbReference type="Proteomes" id="UP000470302"/>
    </source>
</evidence>